<feature type="compositionally biased region" description="Pro residues" evidence="1">
    <location>
        <begin position="89"/>
        <end position="98"/>
    </location>
</feature>
<comment type="caution">
    <text evidence="2">The sequence shown here is derived from an EMBL/GenBank/DDBJ whole genome shotgun (WGS) entry which is preliminary data.</text>
</comment>
<reference evidence="2 3" key="1">
    <citation type="journal article" date="2022" name="Nat. Plants">
        <title>Genomes of leafy and leafless Platanthera orchids illuminate the evolution of mycoheterotrophy.</title>
        <authorList>
            <person name="Li M.H."/>
            <person name="Liu K.W."/>
            <person name="Li Z."/>
            <person name="Lu H.C."/>
            <person name="Ye Q.L."/>
            <person name="Zhang D."/>
            <person name="Wang J.Y."/>
            <person name="Li Y.F."/>
            <person name="Zhong Z.M."/>
            <person name="Liu X."/>
            <person name="Yu X."/>
            <person name="Liu D.K."/>
            <person name="Tu X.D."/>
            <person name="Liu B."/>
            <person name="Hao Y."/>
            <person name="Liao X.Y."/>
            <person name="Jiang Y.T."/>
            <person name="Sun W.H."/>
            <person name="Chen J."/>
            <person name="Chen Y.Q."/>
            <person name="Ai Y."/>
            <person name="Zhai J.W."/>
            <person name="Wu S.S."/>
            <person name="Zhou Z."/>
            <person name="Hsiao Y.Y."/>
            <person name="Wu W.L."/>
            <person name="Chen Y.Y."/>
            <person name="Lin Y.F."/>
            <person name="Hsu J.L."/>
            <person name="Li C.Y."/>
            <person name="Wang Z.W."/>
            <person name="Zhao X."/>
            <person name="Zhong W.Y."/>
            <person name="Ma X.K."/>
            <person name="Ma L."/>
            <person name="Huang J."/>
            <person name="Chen G.Z."/>
            <person name="Huang M.Z."/>
            <person name="Huang L."/>
            <person name="Peng D.H."/>
            <person name="Luo Y.B."/>
            <person name="Zou S.Q."/>
            <person name="Chen S.P."/>
            <person name="Lan S."/>
            <person name="Tsai W.C."/>
            <person name="Van de Peer Y."/>
            <person name="Liu Z.J."/>
        </authorList>
    </citation>
    <scope>NUCLEOTIDE SEQUENCE [LARGE SCALE GENOMIC DNA]</scope>
    <source>
        <strain evidence="2">Lor287</strain>
    </source>
</reference>
<keyword evidence="3" id="KW-1185">Reference proteome</keyword>
<dbReference type="EMBL" id="JBBWWQ010000004">
    <property type="protein sequence ID" value="KAK8948745.1"/>
    <property type="molecule type" value="Genomic_DNA"/>
</dbReference>
<proteinExistence type="predicted"/>
<evidence type="ECO:0000313" key="2">
    <source>
        <dbReference type="EMBL" id="KAK8948745.1"/>
    </source>
</evidence>
<dbReference type="AlphaFoldDB" id="A0AAP0BRV9"/>
<gene>
    <name evidence="2" type="ORF">KSP39_PZI005921</name>
</gene>
<name>A0AAP0BRV9_9ASPA</name>
<sequence length="98" mass="10757">MKLSLYESPSSSSRPILSLSANPSPPTSVLVGAAHKPTPSFPDREHHTVNFPDSARGIGKTPDAPRRQHWQPWEPPEPPPGSRRRRPEASPPQDSPPE</sequence>
<organism evidence="2 3">
    <name type="scientific">Platanthera zijinensis</name>
    <dbReference type="NCBI Taxonomy" id="2320716"/>
    <lineage>
        <taxon>Eukaryota</taxon>
        <taxon>Viridiplantae</taxon>
        <taxon>Streptophyta</taxon>
        <taxon>Embryophyta</taxon>
        <taxon>Tracheophyta</taxon>
        <taxon>Spermatophyta</taxon>
        <taxon>Magnoliopsida</taxon>
        <taxon>Liliopsida</taxon>
        <taxon>Asparagales</taxon>
        <taxon>Orchidaceae</taxon>
        <taxon>Orchidoideae</taxon>
        <taxon>Orchideae</taxon>
        <taxon>Orchidinae</taxon>
        <taxon>Platanthera</taxon>
    </lineage>
</organism>
<feature type="region of interest" description="Disordered" evidence="1">
    <location>
        <begin position="1"/>
        <end position="98"/>
    </location>
</feature>
<feature type="compositionally biased region" description="Low complexity" evidence="1">
    <location>
        <begin position="1"/>
        <end position="20"/>
    </location>
</feature>
<evidence type="ECO:0000256" key="1">
    <source>
        <dbReference type="SAM" id="MobiDB-lite"/>
    </source>
</evidence>
<protein>
    <submittedName>
        <fullName evidence="2">Uncharacterized protein</fullName>
    </submittedName>
</protein>
<evidence type="ECO:0000313" key="3">
    <source>
        <dbReference type="Proteomes" id="UP001418222"/>
    </source>
</evidence>
<dbReference type="Proteomes" id="UP001418222">
    <property type="component" value="Unassembled WGS sequence"/>
</dbReference>
<accession>A0AAP0BRV9</accession>